<feature type="compositionally biased region" description="Basic and acidic residues" evidence="5">
    <location>
        <begin position="59"/>
        <end position="75"/>
    </location>
</feature>
<dbReference type="Gene3D" id="3.30.40.10">
    <property type="entry name" value="Zinc/RING finger domain, C3HC4 (zinc finger)"/>
    <property type="match status" value="1"/>
</dbReference>
<organism evidence="7 8">
    <name type="scientific">Candida boidinii</name>
    <name type="common">Yeast</name>
    <dbReference type="NCBI Taxonomy" id="5477"/>
    <lineage>
        <taxon>Eukaryota</taxon>
        <taxon>Fungi</taxon>
        <taxon>Dikarya</taxon>
        <taxon>Ascomycota</taxon>
        <taxon>Saccharomycotina</taxon>
        <taxon>Pichiomycetes</taxon>
        <taxon>Pichiales</taxon>
        <taxon>Pichiaceae</taxon>
        <taxon>Ogataea</taxon>
        <taxon>Ogataea/Candida clade</taxon>
    </lineage>
</organism>
<comment type="caution">
    <text evidence="7">The sequence shown here is derived from an EMBL/GenBank/DDBJ whole genome shotgun (WGS) entry which is preliminary data.</text>
</comment>
<name>A0A9W6T269_CANBO</name>
<keyword evidence="2 4" id="KW-0863">Zinc-finger</keyword>
<evidence type="ECO:0000313" key="7">
    <source>
        <dbReference type="EMBL" id="GME73772.1"/>
    </source>
</evidence>
<dbReference type="AlphaFoldDB" id="A0A9W6T269"/>
<evidence type="ECO:0000256" key="3">
    <source>
        <dbReference type="ARBA" id="ARBA00022833"/>
    </source>
</evidence>
<feature type="compositionally biased region" description="Polar residues" evidence="5">
    <location>
        <begin position="177"/>
        <end position="205"/>
    </location>
</feature>
<sequence>MPLQTRHRKLRLNLSPSADNSDIKNDSQEKMNKKLSIKLSLKKASSQEQAQENEDDNREESVKDKSDPDYSDQPKTKRRKATRTPKSKKTLIVKFKYKSETSSNINTSNENRSAPENDTPADGIPTPNPSQYSKITEAATKDLSEDVTDTIPLSQLSGYNRKEYENNQGSRNRDHLNSPQDVSIENNTASVTPGANDSNKNVSTNPNLRKVTEISKVTAEDSTLDFSDDSAEIDALLDAIGNGTQANNPIGNVPYVATPNNGVNQISTNNGVNQTPSNQLEYQQFYNVRIPYEHTLNGQVRDGNVANLHANNPNNSAYNHLGFHNVGQVSNGYVSPFSVSGYTTGDPNSTQLSVGSSRHPAQYNAYNQQFPVPNHFVQQQQQQQQAGEADDDDDDLVESAVLISLLDPITSNRIRIPVRSRVCSHLDCFDLISFRELNRLSPFNVVSRNQASYIARPKVLALLDDAKRRPLNPQKIFLLSNL</sequence>
<evidence type="ECO:0000256" key="4">
    <source>
        <dbReference type="PROSITE-ProRule" id="PRU00452"/>
    </source>
</evidence>
<feature type="compositionally biased region" description="Basic residues" evidence="5">
    <location>
        <begin position="76"/>
        <end position="91"/>
    </location>
</feature>
<dbReference type="PANTHER" id="PTHR10782">
    <property type="entry name" value="ZINC FINGER MIZ DOMAIN-CONTAINING PROTEIN"/>
    <property type="match status" value="1"/>
</dbReference>
<dbReference type="EMBL" id="BSXN01001605">
    <property type="protein sequence ID" value="GME73772.1"/>
    <property type="molecule type" value="Genomic_DNA"/>
</dbReference>
<dbReference type="GO" id="GO:0008270">
    <property type="term" value="F:zinc ion binding"/>
    <property type="evidence" value="ECO:0007669"/>
    <property type="project" value="UniProtKB-KW"/>
</dbReference>
<evidence type="ECO:0000259" key="6">
    <source>
        <dbReference type="PROSITE" id="PS51044"/>
    </source>
</evidence>
<keyword evidence="8" id="KW-1185">Reference proteome</keyword>
<keyword evidence="1" id="KW-0479">Metal-binding</keyword>
<reference evidence="7" key="1">
    <citation type="submission" date="2023-04" db="EMBL/GenBank/DDBJ databases">
        <title>Candida boidinii NBRC 10035.</title>
        <authorList>
            <person name="Ichikawa N."/>
            <person name="Sato H."/>
            <person name="Tonouchi N."/>
        </authorList>
    </citation>
    <scope>NUCLEOTIDE SEQUENCE</scope>
    <source>
        <strain evidence="7">NBRC 10035</strain>
    </source>
</reference>
<feature type="compositionally biased region" description="Basic residues" evidence="5">
    <location>
        <begin position="1"/>
        <end position="11"/>
    </location>
</feature>
<dbReference type="PROSITE" id="PS51044">
    <property type="entry name" value="ZF_SP_RING"/>
    <property type="match status" value="1"/>
</dbReference>
<dbReference type="InterPro" id="IPR013083">
    <property type="entry name" value="Znf_RING/FYVE/PHD"/>
</dbReference>
<feature type="region of interest" description="Disordered" evidence="5">
    <location>
        <begin position="1"/>
        <end position="205"/>
    </location>
</feature>
<evidence type="ECO:0000256" key="1">
    <source>
        <dbReference type="ARBA" id="ARBA00022723"/>
    </source>
</evidence>
<feature type="compositionally biased region" description="Low complexity" evidence="5">
    <location>
        <begin position="100"/>
        <end position="111"/>
    </location>
</feature>
<evidence type="ECO:0000256" key="2">
    <source>
        <dbReference type="ARBA" id="ARBA00022771"/>
    </source>
</evidence>
<dbReference type="Pfam" id="PF02891">
    <property type="entry name" value="zf-MIZ"/>
    <property type="match status" value="1"/>
</dbReference>
<dbReference type="PANTHER" id="PTHR10782:SF4">
    <property type="entry name" value="TONALLI, ISOFORM E"/>
    <property type="match status" value="1"/>
</dbReference>
<proteinExistence type="predicted"/>
<dbReference type="GO" id="GO:0016925">
    <property type="term" value="P:protein sumoylation"/>
    <property type="evidence" value="ECO:0007669"/>
    <property type="project" value="TreeGrafter"/>
</dbReference>
<dbReference type="Proteomes" id="UP001165120">
    <property type="component" value="Unassembled WGS sequence"/>
</dbReference>
<dbReference type="GO" id="GO:0000785">
    <property type="term" value="C:chromatin"/>
    <property type="evidence" value="ECO:0007669"/>
    <property type="project" value="TreeGrafter"/>
</dbReference>
<protein>
    <submittedName>
        <fullName evidence="7">Unnamed protein product</fullName>
    </submittedName>
</protein>
<accession>A0A9W6T269</accession>
<feature type="compositionally biased region" description="Low complexity" evidence="5">
    <location>
        <begin position="37"/>
        <end position="46"/>
    </location>
</feature>
<keyword evidence="3" id="KW-0862">Zinc</keyword>
<dbReference type="GO" id="GO:0061665">
    <property type="term" value="F:SUMO ligase activity"/>
    <property type="evidence" value="ECO:0007669"/>
    <property type="project" value="TreeGrafter"/>
</dbReference>
<evidence type="ECO:0000313" key="8">
    <source>
        <dbReference type="Proteomes" id="UP001165120"/>
    </source>
</evidence>
<feature type="domain" description="SP-RING-type" evidence="6">
    <location>
        <begin position="391"/>
        <end position="476"/>
    </location>
</feature>
<gene>
    <name evidence="7" type="ORF">Cboi02_000417200</name>
</gene>
<feature type="compositionally biased region" description="Basic and acidic residues" evidence="5">
    <location>
        <begin position="160"/>
        <end position="176"/>
    </location>
</feature>
<evidence type="ECO:0000256" key="5">
    <source>
        <dbReference type="SAM" id="MobiDB-lite"/>
    </source>
</evidence>
<feature type="compositionally biased region" description="Basic and acidic residues" evidence="5">
    <location>
        <begin position="21"/>
        <end position="32"/>
    </location>
</feature>
<dbReference type="InterPro" id="IPR004181">
    <property type="entry name" value="Znf_MIZ"/>
</dbReference>